<evidence type="ECO:0000313" key="1">
    <source>
        <dbReference type="EMBL" id="KAF9757699.1"/>
    </source>
</evidence>
<gene>
    <name evidence="1" type="ORF">IM811_008643</name>
</gene>
<evidence type="ECO:0000313" key="2">
    <source>
        <dbReference type="Proteomes" id="UP000616885"/>
    </source>
</evidence>
<comment type="caution">
    <text evidence="1">The sequence shown here is derived from an EMBL/GenBank/DDBJ whole genome shotgun (WGS) entry which is preliminary data.</text>
</comment>
<dbReference type="Proteomes" id="UP000616885">
    <property type="component" value="Unassembled WGS sequence"/>
</dbReference>
<name>A0A8H7NKL1_BIOOC</name>
<proteinExistence type="predicted"/>
<accession>A0A8H7NKL1</accession>
<dbReference type="EMBL" id="JADCTT010000002">
    <property type="protein sequence ID" value="KAF9757699.1"/>
    <property type="molecule type" value="Genomic_DNA"/>
</dbReference>
<sequence>MSFTCRPGPLVAENPWSKYETPNGFVEEYLLRIQNGRRKESDLIDSISEYWSDFAAMKPLYPHQDLFPWDCTEAYGRYSTHCGDCNLSKHAWFSPFDSFSIISMHLARGSFLYSRDETTPSILGKEQPRKRNPAWLRNRINLLLAQDALISVAKAMTSSPALLKTTHWLTFQNTPAQEQVKMGSAHRAQPFSHHNDKYVAQQFFRANWVAEPYKERVGKYKTLRAERVRRRGWQDTKLFTPYESKTYFDGGNGSAPDPELWAQTTDNPWAGRKIKRKGKQGTACSAYSYTGGACAAPTNVAPPGACAAICSSGRGGGDSGGGGCVGGSSVMAEVEVDVAGDVVVALESTPSSCWVHMCAMTYHGYIVHV</sequence>
<dbReference type="AlphaFoldDB" id="A0A8H7NKL1"/>
<protein>
    <submittedName>
        <fullName evidence="1">Uncharacterized protein</fullName>
    </submittedName>
</protein>
<organism evidence="1 2">
    <name type="scientific">Bionectria ochroleuca</name>
    <name type="common">Gliocladium roseum</name>
    <dbReference type="NCBI Taxonomy" id="29856"/>
    <lineage>
        <taxon>Eukaryota</taxon>
        <taxon>Fungi</taxon>
        <taxon>Dikarya</taxon>
        <taxon>Ascomycota</taxon>
        <taxon>Pezizomycotina</taxon>
        <taxon>Sordariomycetes</taxon>
        <taxon>Hypocreomycetidae</taxon>
        <taxon>Hypocreales</taxon>
        <taxon>Bionectriaceae</taxon>
        <taxon>Clonostachys</taxon>
    </lineage>
</organism>
<reference evidence="1" key="1">
    <citation type="submission" date="2020-10" db="EMBL/GenBank/DDBJ databases">
        <title>High-Quality Genome Resource of Clonostachys rosea strain S41 by Oxford Nanopore Long-Read Sequencing.</title>
        <authorList>
            <person name="Wang H."/>
        </authorList>
    </citation>
    <scope>NUCLEOTIDE SEQUENCE</scope>
    <source>
        <strain evidence="1">S41</strain>
    </source>
</reference>